<evidence type="ECO:0000256" key="1">
    <source>
        <dbReference type="SAM" id="MobiDB-lite"/>
    </source>
</evidence>
<dbReference type="EMBL" id="CAJEWN010003931">
    <property type="protein sequence ID" value="CAD2208950.1"/>
    <property type="molecule type" value="Genomic_DNA"/>
</dbReference>
<comment type="caution">
    <text evidence="2">The sequence shown here is derived from an EMBL/GenBank/DDBJ whole genome shotgun (WGS) entry which is preliminary data.</text>
</comment>
<evidence type="ECO:0000313" key="2">
    <source>
        <dbReference type="EMBL" id="CAD2208950.1"/>
    </source>
</evidence>
<proteinExistence type="predicted"/>
<sequence>MPNDSGMLKEILSTLRNMQVGSSKNNGSPQNVNLLHGKTKPINEEPEEKQLNVKKEKPFIVSWEPFKLSPKLLPMVILVLALATPLQAIEKLSIPQYPMICQTEKQSTLWSLPDMTDCPIPAPNISHVPISQTRNVYMLNDLEYTTQGWACKKKEKLLENLQPFLMYQSMNL</sequence>
<dbReference type="Proteomes" id="UP000580250">
    <property type="component" value="Unassembled WGS sequence"/>
</dbReference>
<reference evidence="2 3" key="1">
    <citation type="submission" date="2020-08" db="EMBL/GenBank/DDBJ databases">
        <authorList>
            <person name="Koutsovoulos G."/>
            <person name="Danchin GJ E."/>
        </authorList>
    </citation>
    <scope>NUCLEOTIDE SEQUENCE [LARGE SCALE GENOMIC DNA]</scope>
</reference>
<name>A0A6V7YB91_MELEN</name>
<organism evidence="2 3">
    <name type="scientific">Meloidogyne enterolobii</name>
    <name type="common">Root-knot nematode worm</name>
    <name type="synonym">Meloidogyne mayaguensis</name>
    <dbReference type="NCBI Taxonomy" id="390850"/>
    <lineage>
        <taxon>Eukaryota</taxon>
        <taxon>Metazoa</taxon>
        <taxon>Ecdysozoa</taxon>
        <taxon>Nematoda</taxon>
        <taxon>Chromadorea</taxon>
        <taxon>Rhabditida</taxon>
        <taxon>Tylenchina</taxon>
        <taxon>Tylenchomorpha</taxon>
        <taxon>Tylenchoidea</taxon>
        <taxon>Meloidogynidae</taxon>
        <taxon>Meloidogyninae</taxon>
        <taxon>Meloidogyne</taxon>
    </lineage>
</organism>
<feature type="region of interest" description="Disordered" evidence="1">
    <location>
        <begin position="19"/>
        <end position="45"/>
    </location>
</feature>
<feature type="compositionally biased region" description="Polar residues" evidence="1">
    <location>
        <begin position="19"/>
        <end position="33"/>
    </location>
</feature>
<protein>
    <submittedName>
        <fullName evidence="2">Uncharacterized protein</fullName>
    </submittedName>
</protein>
<evidence type="ECO:0000313" key="3">
    <source>
        <dbReference type="Proteomes" id="UP000580250"/>
    </source>
</evidence>
<dbReference type="AlphaFoldDB" id="A0A6V7YB91"/>
<accession>A0A6V7YB91</accession>
<gene>
    <name evidence="2" type="ORF">MENT_LOCUS63046</name>
</gene>